<dbReference type="PROSITE" id="PS50112">
    <property type="entry name" value="PAS"/>
    <property type="match status" value="1"/>
</dbReference>
<dbReference type="SMART" id="SM00387">
    <property type="entry name" value="HATPase_c"/>
    <property type="match status" value="1"/>
</dbReference>
<feature type="domain" description="Histidine kinase" evidence="6">
    <location>
        <begin position="291"/>
        <end position="501"/>
    </location>
</feature>
<evidence type="ECO:0000256" key="3">
    <source>
        <dbReference type="ARBA" id="ARBA00022553"/>
    </source>
</evidence>
<reference evidence="9 10" key="1">
    <citation type="submission" date="2018-01" db="EMBL/GenBank/DDBJ databases">
        <authorList>
            <person name="Gaut B.S."/>
            <person name="Morton B.R."/>
            <person name="Clegg M.T."/>
            <person name="Duvall M.R."/>
        </authorList>
    </citation>
    <scope>NUCLEOTIDE SEQUENCE [LARGE SCALE GENOMIC DNA]</scope>
    <source>
        <strain evidence="9 10">HR-AY</strain>
    </source>
</reference>
<protein>
    <recommendedName>
        <fullName evidence="2">histidine kinase</fullName>
        <ecNumber evidence="2">2.7.13.3</ecNumber>
    </recommendedName>
</protein>
<dbReference type="InterPro" id="IPR005467">
    <property type="entry name" value="His_kinase_dom"/>
</dbReference>
<dbReference type="InterPro" id="IPR000014">
    <property type="entry name" value="PAS"/>
</dbReference>
<keyword evidence="4" id="KW-0808">Transferase</keyword>
<feature type="domain" description="PAS" evidence="7">
    <location>
        <begin position="144"/>
        <end position="216"/>
    </location>
</feature>
<dbReference type="InterPro" id="IPR004358">
    <property type="entry name" value="Sig_transdc_His_kin-like_C"/>
</dbReference>
<dbReference type="NCBIfam" id="TIGR00229">
    <property type="entry name" value="sensory_box"/>
    <property type="match status" value="1"/>
</dbReference>
<dbReference type="Gene3D" id="1.10.287.130">
    <property type="match status" value="1"/>
</dbReference>
<evidence type="ECO:0000313" key="9">
    <source>
        <dbReference type="EMBL" id="POY41144.1"/>
    </source>
</evidence>
<keyword evidence="5 9" id="KW-0418">Kinase</keyword>
<dbReference type="PANTHER" id="PTHR43304:SF1">
    <property type="entry name" value="PAC DOMAIN-CONTAINING PROTEIN"/>
    <property type="match status" value="1"/>
</dbReference>
<dbReference type="InterPro" id="IPR013655">
    <property type="entry name" value="PAS_fold_3"/>
</dbReference>
<evidence type="ECO:0000256" key="4">
    <source>
        <dbReference type="ARBA" id="ARBA00022679"/>
    </source>
</evidence>
<dbReference type="PROSITE" id="PS50113">
    <property type="entry name" value="PAC"/>
    <property type="match status" value="1"/>
</dbReference>
<dbReference type="AlphaFoldDB" id="A0A2S5AEY8"/>
<comment type="caution">
    <text evidence="9">The sequence shown here is derived from an EMBL/GenBank/DDBJ whole genome shotgun (WGS) entry which is preliminary data.</text>
</comment>
<dbReference type="PANTHER" id="PTHR43304">
    <property type="entry name" value="PHYTOCHROME-LIKE PROTEIN CPH1"/>
    <property type="match status" value="1"/>
</dbReference>
<dbReference type="SUPFAM" id="SSF55785">
    <property type="entry name" value="PYP-like sensor domain (PAS domain)"/>
    <property type="match status" value="2"/>
</dbReference>
<dbReference type="SMART" id="SM00091">
    <property type="entry name" value="PAS"/>
    <property type="match status" value="2"/>
</dbReference>
<dbReference type="Proteomes" id="UP000237310">
    <property type="component" value="Unassembled WGS sequence"/>
</dbReference>
<evidence type="ECO:0000313" key="10">
    <source>
        <dbReference type="Proteomes" id="UP000237310"/>
    </source>
</evidence>
<dbReference type="InterPro" id="IPR036890">
    <property type="entry name" value="HATPase_C_sf"/>
</dbReference>
<dbReference type="InterPro" id="IPR001610">
    <property type="entry name" value="PAC"/>
</dbReference>
<dbReference type="SMART" id="SM00086">
    <property type="entry name" value="PAC"/>
    <property type="match status" value="1"/>
</dbReference>
<proteinExistence type="predicted"/>
<dbReference type="GO" id="GO:0004673">
    <property type="term" value="F:protein histidine kinase activity"/>
    <property type="evidence" value="ECO:0007669"/>
    <property type="project" value="UniProtKB-EC"/>
</dbReference>
<dbReference type="OrthoDB" id="5522855at2"/>
<dbReference type="CDD" id="cd00130">
    <property type="entry name" value="PAS"/>
    <property type="match status" value="1"/>
</dbReference>
<evidence type="ECO:0000259" key="6">
    <source>
        <dbReference type="PROSITE" id="PS50109"/>
    </source>
</evidence>
<dbReference type="SUPFAM" id="SSF55874">
    <property type="entry name" value="ATPase domain of HSP90 chaperone/DNA topoisomerase II/histidine kinase"/>
    <property type="match status" value="1"/>
</dbReference>
<keyword evidence="10" id="KW-1185">Reference proteome</keyword>
<dbReference type="Gene3D" id="3.30.450.20">
    <property type="entry name" value="PAS domain"/>
    <property type="match status" value="2"/>
</dbReference>
<evidence type="ECO:0000259" key="7">
    <source>
        <dbReference type="PROSITE" id="PS50112"/>
    </source>
</evidence>
<dbReference type="InterPro" id="IPR052162">
    <property type="entry name" value="Sensor_kinase/Photoreceptor"/>
</dbReference>
<evidence type="ECO:0000256" key="2">
    <source>
        <dbReference type="ARBA" id="ARBA00012438"/>
    </source>
</evidence>
<evidence type="ECO:0000256" key="5">
    <source>
        <dbReference type="ARBA" id="ARBA00022777"/>
    </source>
</evidence>
<dbReference type="InterPro" id="IPR000700">
    <property type="entry name" value="PAS-assoc_C"/>
</dbReference>
<dbReference type="PROSITE" id="PS50109">
    <property type="entry name" value="HIS_KIN"/>
    <property type="match status" value="1"/>
</dbReference>
<dbReference type="Gene3D" id="3.30.565.10">
    <property type="entry name" value="Histidine kinase-like ATPase, C-terminal domain"/>
    <property type="match status" value="1"/>
</dbReference>
<dbReference type="Pfam" id="PF02518">
    <property type="entry name" value="HATPase_c"/>
    <property type="match status" value="1"/>
</dbReference>
<dbReference type="EC" id="2.7.13.3" evidence="2"/>
<dbReference type="PRINTS" id="PR00344">
    <property type="entry name" value="BCTRLSENSOR"/>
</dbReference>
<evidence type="ECO:0000259" key="8">
    <source>
        <dbReference type="PROSITE" id="PS50113"/>
    </source>
</evidence>
<sequence length="501" mass="58360">MIFSKDKNSDDLNYFYSKLFKETPDLIFQFSIDPFNKYTFSLISSSILQIVELSSEDFTNDNKQSIYDRIIQEDRDSFFQSLVYAKKSIGRWEPKFRVLLPIKGLRWLKISARTEALDDGSVVFYGRVSDITEIKKQELELEISEERFQFALEASTAGVWDWDLRTDKVFYSSQSLKILDLESTDVFDNPERWDKIVHPDDLAKYYSDIQKHFDNIVPFYENYHRVLTANGKYKWILDRGKVIERDLDGKPLRVIGTHTDISAQKEKELELIKTTELFEEHNRRLLNFSYIVSHNLNTHAGNIKSLLDFIEIEEDNETKKEFLEHLRTVSNDLNCTIANLSQIVDIQNNLNIKKEPLNLNDYLEKTLKVSNLYSGKKVLFKNRIPKDVVVHFNSAYLESVLQNLTTNAIKYSHTERVCLIEYDFYVENGKKVLSISDNGLGIDLDKYGDTLFGLYKTFHQHVKSRGMGLYITKNQIEAMNGSIEVESEVGKGTTFKITFEN</sequence>
<evidence type="ECO:0000256" key="1">
    <source>
        <dbReference type="ARBA" id="ARBA00000085"/>
    </source>
</evidence>
<gene>
    <name evidence="9" type="ORF">C3L50_01045</name>
</gene>
<dbReference type="InterPro" id="IPR003594">
    <property type="entry name" value="HATPase_dom"/>
</dbReference>
<organism evidence="9 10">
    <name type="scientific">Flavobacterium alvei</name>
    <dbReference type="NCBI Taxonomy" id="2080416"/>
    <lineage>
        <taxon>Bacteria</taxon>
        <taxon>Pseudomonadati</taxon>
        <taxon>Bacteroidota</taxon>
        <taxon>Flavobacteriia</taxon>
        <taxon>Flavobacteriales</taxon>
        <taxon>Flavobacteriaceae</taxon>
        <taxon>Flavobacterium</taxon>
    </lineage>
</organism>
<keyword evidence="3" id="KW-0597">Phosphoprotein</keyword>
<comment type="catalytic activity">
    <reaction evidence="1">
        <text>ATP + protein L-histidine = ADP + protein N-phospho-L-histidine.</text>
        <dbReference type="EC" id="2.7.13.3"/>
    </reaction>
</comment>
<dbReference type="Pfam" id="PF08447">
    <property type="entry name" value="PAS_3"/>
    <property type="match status" value="2"/>
</dbReference>
<accession>A0A2S5AEY8</accession>
<dbReference type="EMBL" id="PQVG01000001">
    <property type="protein sequence ID" value="POY41144.1"/>
    <property type="molecule type" value="Genomic_DNA"/>
</dbReference>
<dbReference type="RefSeq" id="WP_103804147.1">
    <property type="nucleotide sequence ID" value="NZ_PQVG01000001.1"/>
</dbReference>
<feature type="domain" description="PAC" evidence="8">
    <location>
        <begin position="220"/>
        <end position="273"/>
    </location>
</feature>
<name>A0A2S5AEY8_9FLAO</name>
<dbReference type="InterPro" id="IPR035965">
    <property type="entry name" value="PAS-like_dom_sf"/>
</dbReference>